<keyword evidence="1" id="KW-0472">Membrane</keyword>
<protein>
    <submittedName>
        <fullName evidence="2">Uncharacterized protein</fullName>
    </submittedName>
</protein>
<dbReference type="AlphaFoldDB" id="A0A8C6WG84"/>
<keyword evidence="1" id="KW-1133">Transmembrane helix</keyword>
<keyword evidence="3" id="KW-1185">Reference proteome</keyword>
<sequence>MTGLHLVKFTCPVGNIFSFFYCLSSSCRKPFYDTYFHSFGSTVLGVRHSNVVRKQALRHQPEEYIFATLSIYLDVIYLFSFMLAIVGGGRD</sequence>
<proteinExistence type="predicted"/>
<evidence type="ECO:0000313" key="2">
    <source>
        <dbReference type="Ensembl" id="ENSNMLP00000005090.1"/>
    </source>
</evidence>
<name>A0A8C6WG84_9GOBI</name>
<dbReference type="Ensembl" id="ENSNMLT00000005830.1">
    <property type="protein sequence ID" value="ENSNMLP00000005090.1"/>
    <property type="gene ID" value="ENSNMLG00000003692.1"/>
</dbReference>
<feature type="transmembrane region" description="Helical" evidence="1">
    <location>
        <begin position="64"/>
        <end position="86"/>
    </location>
</feature>
<dbReference type="Proteomes" id="UP000694523">
    <property type="component" value="Unplaced"/>
</dbReference>
<evidence type="ECO:0000256" key="1">
    <source>
        <dbReference type="SAM" id="Phobius"/>
    </source>
</evidence>
<reference evidence="2" key="2">
    <citation type="submission" date="2025-09" db="UniProtKB">
        <authorList>
            <consortium name="Ensembl"/>
        </authorList>
    </citation>
    <scope>IDENTIFICATION</scope>
</reference>
<organism evidence="2 3">
    <name type="scientific">Neogobius melanostomus</name>
    <name type="common">round goby</name>
    <dbReference type="NCBI Taxonomy" id="47308"/>
    <lineage>
        <taxon>Eukaryota</taxon>
        <taxon>Metazoa</taxon>
        <taxon>Chordata</taxon>
        <taxon>Craniata</taxon>
        <taxon>Vertebrata</taxon>
        <taxon>Euteleostomi</taxon>
        <taxon>Actinopterygii</taxon>
        <taxon>Neopterygii</taxon>
        <taxon>Teleostei</taxon>
        <taxon>Neoteleostei</taxon>
        <taxon>Acanthomorphata</taxon>
        <taxon>Gobiaria</taxon>
        <taxon>Gobiiformes</taxon>
        <taxon>Gobioidei</taxon>
        <taxon>Gobiidae</taxon>
        <taxon>Benthophilinae</taxon>
        <taxon>Neogobiini</taxon>
        <taxon>Neogobius</taxon>
    </lineage>
</organism>
<reference evidence="2" key="1">
    <citation type="submission" date="2025-08" db="UniProtKB">
        <authorList>
            <consortium name="Ensembl"/>
        </authorList>
    </citation>
    <scope>IDENTIFICATION</scope>
</reference>
<evidence type="ECO:0000313" key="3">
    <source>
        <dbReference type="Proteomes" id="UP000694523"/>
    </source>
</evidence>
<keyword evidence="1" id="KW-0812">Transmembrane</keyword>
<accession>A0A8C6WG84</accession>